<feature type="domain" description="DUF418" evidence="2">
    <location>
        <begin position="199"/>
        <end position="360"/>
    </location>
</feature>
<feature type="transmembrane region" description="Helical" evidence="1">
    <location>
        <begin position="175"/>
        <end position="195"/>
    </location>
</feature>
<feature type="domain" description="Heparan-alpha-glucosaminide N-acetyltransferase catalytic" evidence="3">
    <location>
        <begin position="12"/>
        <end position="152"/>
    </location>
</feature>
<evidence type="ECO:0000256" key="1">
    <source>
        <dbReference type="SAM" id="Phobius"/>
    </source>
</evidence>
<sequence>MASTENTAKGERIEILDRLRGFALLGILLMNFPGLAGVASDSQPLLRSFLEILIKDSARPLFAAMFGISIALIYDRTRERQRNPYPLLIRRLAILGIAGAVHGYAVWAGDILMMFAMAGFVLLFFLKLQDKWLLLLGLAFWLLYTVGLDFLNHYTPYLFDLETGMKSLGGEGIPGYTYLLREFSSMVSHLGFFLLGKYMYRKEAFSYMEANRRKMWVTAFFFFTVGFFGKTAMMEMPENLFINSLQTFFPFVLTIGVTIGVILLGTSPKRVSRLLHPFTAVGRTTFTNYLMQSVVFVTIFANAGRTIFRDVGIWSDPGYYFALSIAVSLFLAQMIISHFWLKKFYYGPFEWVWRAGTHGKFVSFRR</sequence>
<name>A0A5C7FJ43_9BACI</name>
<dbReference type="InterPro" id="IPR012429">
    <property type="entry name" value="HGSNAT_cat"/>
</dbReference>
<feature type="transmembrane region" description="Helical" evidence="1">
    <location>
        <begin position="58"/>
        <end position="75"/>
    </location>
</feature>
<protein>
    <submittedName>
        <fullName evidence="4">DUF418 domain-containing protein</fullName>
    </submittedName>
</protein>
<feature type="transmembrane region" description="Helical" evidence="1">
    <location>
        <begin position="215"/>
        <end position="233"/>
    </location>
</feature>
<keyword evidence="5" id="KW-1185">Reference proteome</keyword>
<proteinExistence type="predicted"/>
<feature type="transmembrane region" description="Helical" evidence="1">
    <location>
        <begin position="21"/>
        <end position="38"/>
    </location>
</feature>
<feature type="transmembrane region" description="Helical" evidence="1">
    <location>
        <begin position="87"/>
        <end position="105"/>
    </location>
</feature>
<dbReference type="InterPro" id="IPR007349">
    <property type="entry name" value="DUF418"/>
</dbReference>
<feature type="transmembrane region" description="Helical" evidence="1">
    <location>
        <begin position="286"/>
        <end position="308"/>
    </location>
</feature>
<dbReference type="EMBL" id="CP144914">
    <property type="protein sequence ID" value="WWD80785.1"/>
    <property type="molecule type" value="Genomic_DNA"/>
</dbReference>
<organism evidence="4 5">
    <name type="scientific">Alkalicoccus halolimnae</name>
    <dbReference type="NCBI Taxonomy" id="1667239"/>
    <lineage>
        <taxon>Bacteria</taxon>
        <taxon>Bacillati</taxon>
        <taxon>Bacillota</taxon>
        <taxon>Bacilli</taxon>
        <taxon>Bacillales</taxon>
        <taxon>Bacillaceae</taxon>
        <taxon>Alkalicoccus</taxon>
    </lineage>
</organism>
<evidence type="ECO:0000259" key="2">
    <source>
        <dbReference type="Pfam" id="PF04235"/>
    </source>
</evidence>
<feature type="transmembrane region" description="Helical" evidence="1">
    <location>
        <begin position="133"/>
        <end position="155"/>
    </location>
</feature>
<keyword evidence="1" id="KW-0472">Membrane</keyword>
<reference evidence="4 5" key="1">
    <citation type="submission" date="2024-01" db="EMBL/GenBank/DDBJ databases">
        <title>Complete Genome Sequence of Alkalicoccus halolimnae BZ-SZ-XJ29T, a Moderately Halophilic Bacterium Isolated from a Salt Lake.</title>
        <authorList>
            <person name="Zhao B."/>
        </authorList>
    </citation>
    <scope>NUCLEOTIDE SEQUENCE [LARGE SCALE GENOMIC DNA]</scope>
    <source>
        <strain evidence="4 5">BZ-SZ-XJ29</strain>
    </source>
</reference>
<dbReference type="Pfam" id="PF07786">
    <property type="entry name" value="HGSNAT_cat"/>
    <property type="match status" value="1"/>
</dbReference>
<gene>
    <name evidence="4" type="ORF">FTX54_004295</name>
</gene>
<dbReference type="RefSeq" id="WP_147803290.1">
    <property type="nucleotide sequence ID" value="NZ_CP144914.1"/>
</dbReference>
<dbReference type="AlphaFoldDB" id="A0A5C7FJ43"/>
<feature type="transmembrane region" description="Helical" evidence="1">
    <location>
        <begin position="320"/>
        <end position="341"/>
    </location>
</feature>
<dbReference type="PANTHER" id="PTHR30590:SF3">
    <property type="entry name" value="HYPOTHETICAL MEMBRANE SPANNING PROTEIN"/>
    <property type="match status" value="1"/>
</dbReference>
<keyword evidence="1" id="KW-0812">Transmembrane</keyword>
<feature type="transmembrane region" description="Helical" evidence="1">
    <location>
        <begin position="111"/>
        <end position="126"/>
    </location>
</feature>
<dbReference type="InterPro" id="IPR052529">
    <property type="entry name" value="Bact_Transport_Assoc"/>
</dbReference>
<evidence type="ECO:0000259" key="3">
    <source>
        <dbReference type="Pfam" id="PF07786"/>
    </source>
</evidence>
<dbReference type="Proteomes" id="UP000321816">
    <property type="component" value="Chromosome"/>
</dbReference>
<dbReference type="OrthoDB" id="9807744at2"/>
<dbReference type="KEGG" id="ahal:FTX54_004295"/>
<accession>A0A5C7FJ43</accession>
<evidence type="ECO:0000313" key="4">
    <source>
        <dbReference type="EMBL" id="WWD80785.1"/>
    </source>
</evidence>
<dbReference type="PANTHER" id="PTHR30590">
    <property type="entry name" value="INNER MEMBRANE PROTEIN"/>
    <property type="match status" value="1"/>
</dbReference>
<evidence type="ECO:0000313" key="5">
    <source>
        <dbReference type="Proteomes" id="UP000321816"/>
    </source>
</evidence>
<feature type="transmembrane region" description="Helical" evidence="1">
    <location>
        <begin position="245"/>
        <end position="265"/>
    </location>
</feature>
<keyword evidence="1" id="KW-1133">Transmembrane helix</keyword>
<dbReference type="Pfam" id="PF04235">
    <property type="entry name" value="DUF418"/>
    <property type="match status" value="1"/>
</dbReference>